<protein>
    <submittedName>
        <fullName evidence="1">Uncharacterized protein</fullName>
    </submittedName>
</protein>
<organism evidence="1 2">
    <name type="scientific">Enterococcus silesiacus</name>
    <dbReference type="NCBI Taxonomy" id="332949"/>
    <lineage>
        <taxon>Bacteria</taxon>
        <taxon>Bacillati</taxon>
        <taxon>Bacillota</taxon>
        <taxon>Bacilli</taxon>
        <taxon>Lactobacillales</taxon>
        <taxon>Enterococcaceae</taxon>
        <taxon>Enterococcus</taxon>
    </lineage>
</organism>
<gene>
    <name evidence="1" type="ORF">ATZ33_13770</name>
</gene>
<dbReference type="EMBL" id="CP013614">
    <property type="protein sequence ID" value="ALS02415.1"/>
    <property type="molecule type" value="Genomic_DNA"/>
</dbReference>
<sequence length="114" mass="13498">MRIDFCVEENIFNEKLTVLNIDTKIANTTNNQIFLEKLKFVNVRNLSLKEINYSPINNLIVEDMKDVSNDYSEDMRFHVHDDSGYGEKDGYKYISFYCENIEAIDLEEFPYSDF</sequence>
<proteinExistence type="predicted"/>
<dbReference type="Proteomes" id="UP000065511">
    <property type="component" value="Chromosome"/>
</dbReference>
<name>A0ABM5WBZ7_9ENTE</name>
<evidence type="ECO:0000313" key="2">
    <source>
        <dbReference type="Proteomes" id="UP000065511"/>
    </source>
</evidence>
<keyword evidence="2" id="KW-1185">Reference proteome</keyword>
<accession>A0ABM5WBZ7</accession>
<reference evidence="1 2" key="1">
    <citation type="submission" date="2015-12" db="EMBL/GenBank/DDBJ databases">
        <authorList>
            <person name="Lauer A."/>
            <person name="Humrighouse B."/>
            <person name="Loparev V."/>
            <person name="Shewmaker P.L."/>
            <person name="Whitney A.M."/>
            <person name="McLaughlin R.W."/>
        </authorList>
    </citation>
    <scope>NUCLEOTIDE SEQUENCE [LARGE SCALE GENOMIC DNA]</scope>
    <source>
        <strain evidence="1 2">LMG 23085</strain>
    </source>
</reference>
<evidence type="ECO:0000313" key="1">
    <source>
        <dbReference type="EMBL" id="ALS02415.1"/>
    </source>
</evidence>